<keyword evidence="3" id="KW-1185">Reference proteome</keyword>
<dbReference type="OrthoDB" id="1925699at2759"/>
<evidence type="ECO:0000256" key="1">
    <source>
        <dbReference type="SAM" id="MobiDB-lite"/>
    </source>
</evidence>
<evidence type="ECO:0000313" key="2">
    <source>
        <dbReference type="EMBL" id="KAF2892195.1"/>
    </source>
</evidence>
<gene>
    <name evidence="2" type="ORF">ILUMI_13976</name>
</gene>
<dbReference type="AlphaFoldDB" id="A0A8K0CZM5"/>
<dbReference type="PANTHER" id="PTHR31649">
    <property type="entry name" value="AGAP009604-PA"/>
    <property type="match status" value="1"/>
</dbReference>
<evidence type="ECO:0000313" key="3">
    <source>
        <dbReference type="Proteomes" id="UP000801492"/>
    </source>
</evidence>
<proteinExistence type="predicted"/>
<accession>A0A8K0CZM5</accession>
<feature type="region of interest" description="Disordered" evidence="1">
    <location>
        <begin position="1"/>
        <end position="71"/>
    </location>
</feature>
<organism evidence="2 3">
    <name type="scientific">Ignelater luminosus</name>
    <name type="common">Cucubano</name>
    <name type="synonym">Pyrophorus luminosus</name>
    <dbReference type="NCBI Taxonomy" id="2038154"/>
    <lineage>
        <taxon>Eukaryota</taxon>
        <taxon>Metazoa</taxon>
        <taxon>Ecdysozoa</taxon>
        <taxon>Arthropoda</taxon>
        <taxon>Hexapoda</taxon>
        <taxon>Insecta</taxon>
        <taxon>Pterygota</taxon>
        <taxon>Neoptera</taxon>
        <taxon>Endopterygota</taxon>
        <taxon>Coleoptera</taxon>
        <taxon>Polyphaga</taxon>
        <taxon>Elateriformia</taxon>
        <taxon>Elateroidea</taxon>
        <taxon>Elateridae</taxon>
        <taxon>Agrypninae</taxon>
        <taxon>Pyrophorini</taxon>
        <taxon>Ignelater</taxon>
    </lineage>
</organism>
<dbReference type="Proteomes" id="UP000801492">
    <property type="component" value="Unassembled WGS sequence"/>
</dbReference>
<dbReference type="EMBL" id="VTPC01008878">
    <property type="protein sequence ID" value="KAF2892195.1"/>
    <property type="molecule type" value="Genomic_DNA"/>
</dbReference>
<dbReference type="Pfam" id="PF11901">
    <property type="entry name" value="DM9"/>
    <property type="match status" value="1"/>
</dbReference>
<feature type="compositionally biased region" description="Pro residues" evidence="1">
    <location>
        <begin position="31"/>
        <end position="71"/>
    </location>
</feature>
<comment type="caution">
    <text evidence="2">The sequence shown here is derived from an EMBL/GenBank/DDBJ whole genome shotgun (WGS) entry which is preliminary data.</text>
</comment>
<dbReference type="InterPro" id="IPR006616">
    <property type="entry name" value="DM9_repeat"/>
</dbReference>
<sequence length="260" mass="27960">MSDDFGFKPGYGYPPGSHPPGSYPAGSYPPGSYPPSSYPPPPPGSSYPPGSYPPPPPPSYPPTPSYPSRPYPPPAPPSYPSPGYPHHPPTCPPARPPVCPPVYPPAGGSIVTGGHKAYYWIDWSAHRMVPPTAVHGGVDKDGSQIYVGRAYHEGDWIPAKVIPEKHVAYVAYGGGEHAKDAFQVLCEQRFDWVPSSGGNIPPGAVEGGRTDSGEPLYVGRVWHDGAHTVGKVHPSHGTCYIPYDCREMSFHDYEILVLRM</sequence>
<reference evidence="2" key="1">
    <citation type="submission" date="2019-08" db="EMBL/GenBank/DDBJ databases">
        <title>The genome of the North American firefly Photinus pyralis.</title>
        <authorList>
            <consortium name="Photinus pyralis genome working group"/>
            <person name="Fallon T.R."/>
            <person name="Sander Lower S.E."/>
            <person name="Weng J.-K."/>
        </authorList>
    </citation>
    <scope>NUCLEOTIDE SEQUENCE</scope>
    <source>
        <strain evidence="2">TRF0915ILg1</strain>
        <tissue evidence="2">Whole body</tissue>
    </source>
</reference>
<name>A0A8K0CZM5_IGNLU</name>
<dbReference type="PANTHER" id="PTHR31649:SF10">
    <property type="entry name" value="IP19903P-RELATED"/>
    <property type="match status" value="1"/>
</dbReference>
<dbReference type="SMART" id="SM00696">
    <property type="entry name" value="DM9"/>
    <property type="match status" value="2"/>
</dbReference>
<protein>
    <submittedName>
        <fullName evidence="2">Uncharacterized protein</fullName>
    </submittedName>
</protein>